<feature type="transmembrane region" description="Helical" evidence="9">
    <location>
        <begin position="365"/>
        <end position="382"/>
    </location>
</feature>
<dbReference type="InterPro" id="IPR011701">
    <property type="entry name" value="MFS"/>
</dbReference>
<dbReference type="GO" id="GO:0005886">
    <property type="term" value="C:plasma membrane"/>
    <property type="evidence" value="ECO:0007669"/>
    <property type="project" value="UniProtKB-SubCell"/>
</dbReference>
<feature type="transmembrane region" description="Helical" evidence="9">
    <location>
        <begin position="323"/>
        <end position="345"/>
    </location>
</feature>
<comment type="caution">
    <text evidence="11">The sequence shown here is derived from an EMBL/GenBank/DDBJ whole genome shotgun (WGS) entry which is preliminary data.</text>
</comment>
<name>A0AAJ2B9Z2_9HYPH</name>
<evidence type="ECO:0000256" key="1">
    <source>
        <dbReference type="ARBA" id="ARBA00004651"/>
    </source>
</evidence>
<feature type="transmembrane region" description="Helical" evidence="9">
    <location>
        <begin position="117"/>
        <end position="139"/>
    </location>
</feature>
<dbReference type="InterPro" id="IPR036259">
    <property type="entry name" value="MFS_trans_sf"/>
</dbReference>
<feature type="transmembrane region" description="Helical" evidence="9">
    <location>
        <begin position="269"/>
        <end position="290"/>
    </location>
</feature>
<evidence type="ECO:0000256" key="5">
    <source>
        <dbReference type="ARBA" id="ARBA00022597"/>
    </source>
</evidence>
<evidence type="ECO:0000256" key="9">
    <source>
        <dbReference type="SAM" id="Phobius"/>
    </source>
</evidence>
<organism evidence="11 12">
    <name type="scientific">Agrobacterium larrymoorei</name>
    <dbReference type="NCBI Taxonomy" id="160699"/>
    <lineage>
        <taxon>Bacteria</taxon>
        <taxon>Pseudomonadati</taxon>
        <taxon>Pseudomonadota</taxon>
        <taxon>Alphaproteobacteria</taxon>
        <taxon>Hyphomicrobiales</taxon>
        <taxon>Rhizobiaceae</taxon>
        <taxon>Rhizobium/Agrobacterium group</taxon>
        <taxon>Agrobacterium</taxon>
    </lineage>
</organism>
<keyword evidence="3" id="KW-0813">Transport</keyword>
<evidence type="ECO:0000256" key="8">
    <source>
        <dbReference type="ARBA" id="ARBA00023136"/>
    </source>
</evidence>
<evidence type="ECO:0000313" key="12">
    <source>
        <dbReference type="Proteomes" id="UP001255601"/>
    </source>
</evidence>
<keyword evidence="5" id="KW-0762">Sugar transport</keyword>
<dbReference type="EMBL" id="JAVIZC010000001">
    <property type="protein sequence ID" value="MDR6100128.1"/>
    <property type="molecule type" value="Genomic_DNA"/>
</dbReference>
<evidence type="ECO:0000256" key="2">
    <source>
        <dbReference type="ARBA" id="ARBA00006523"/>
    </source>
</evidence>
<gene>
    <name evidence="11" type="ORF">QE369_000306</name>
</gene>
<dbReference type="PROSITE" id="PS50850">
    <property type="entry name" value="MFS"/>
    <property type="match status" value="1"/>
</dbReference>
<keyword evidence="7 9" id="KW-1133">Transmembrane helix</keyword>
<feature type="transmembrane region" description="Helical" evidence="9">
    <location>
        <begin position="388"/>
        <end position="405"/>
    </location>
</feature>
<keyword evidence="8 9" id="KW-0472">Membrane</keyword>
<evidence type="ECO:0000256" key="4">
    <source>
        <dbReference type="ARBA" id="ARBA00022475"/>
    </source>
</evidence>
<dbReference type="SUPFAM" id="SSF103473">
    <property type="entry name" value="MFS general substrate transporter"/>
    <property type="match status" value="2"/>
</dbReference>
<feature type="transmembrane region" description="Helical" evidence="9">
    <location>
        <begin position="297"/>
        <end position="317"/>
    </location>
</feature>
<feature type="transmembrane region" description="Helical" evidence="9">
    <location>
        <begin position="26"/>
        <end position="49"/>
    </location>
</feature>
<dbReference type="GO" id="GO:0022857">
    <property type="term" value="F:transmembrane transporter activity"/>
    <property type="evidence" value="ECO:0007669"/>
    <property type="project" value="InterPro"/>
</dbReference>
<accession>A0AAJ2B9Z2</accession>
<evidence type="ECO:0000256" key="3">
    <source>
        <dbReference type="ARBA" id="ARBA00022448"/>
    </source>
</evidence>
<comment type="subcellular location">
    <subcellularLocation>
        <location evidence="1">Cell membrane</location>
        <topology evidence="1">Multi-pass membrane protein</topology>
    </subcellularLocation>
</comment>
<dbReference type="Gene3D" id="1.20.1250.20">
    <property type="entry name" value="MFS general substrate transporter like domains"/>
    <property type="match status" value="2"/>
</dbReference>
<comment type="similarity">
    <text evidence="2">Belongs to the major facilitator superfamily. Set transporter family.</text>
</comment>
<dbReference type="PANTHER" id="PTHR23535">
    <property type="entry name" value="SUGAR EFFLUX TRANSPORTER A-RELATED"/>
    <property type="match status" value="1"/>
</dbReference>
<keyword evidence="4" id="KW-1003">Cell membrane</keyword>
<dbReference type="InterPro" id="IPR020846">
    <property type="entry name" value="MFS_dom"/>
</dbReference>
<feature type="transmembrane region" description="Helical" evidence="9">
    <location>
        <begin position="61"/>
        <end position="81"/>
    </location>
</feature>
<feature type="domain" description="Major facilitator superfamily (MFS) profile" evidence="10">
    <location>
        <begin position="25"/>
        <end position="409"/>
    </location>
</feature>
<feature type="transmembrane region" description="Helical" evidence="9">
    <location>
        <begin position="184"/>
        <end position="204"/>
    </location>
</feature>
<evidence type="ECO:0000256" key="6">
    <source>
        <dbReference type="ARBA" id="ARBA00022692"/>
    </source>
</evidence>
<feature type="transmembrane region" description="Helical" evidence="9">
    <location>
        <begin position="93"/>
        <end position="111"/>
    </location>
</feature>
<dbReference type="Proteomes" id="UP001255601">
    <property type="component" value="Unassembled WGS sequence"/>
</dbReference>
<evidence type="ECO:0000313" key="11">
    <source>
        <dbReference type="EMBL" id="MDR6100128.1"/>
    </source>
</evidence>
<protein>
    <submittedName>
        <fullName evidence="11">SET family sugar efflux transporter-like MFS transporter</fullName>
    </submittedName>
</protein>
<reference evidence="11" key="1">
    <citation type="submission" date="2023-08" db="EMBL/GenBank/DDBJ databases">
        <title>Functional and genomic diversity of the sorghum phyllosphere microbiome.</title>
        <authorList>
            <person name="Shade A."/>
        </authorList>
    </citation>
    <scope>NUCLEOTIDE SEQUENCE</scope>
    <source>
        <strain evidence="11">SORGH_AS_0974</strain>
    </source>
</reference>
<dbReference type="Pfam" id="PF07690">
    <property type="entry name" value="MFS_1"/>
    <property type="match status" value="1"/>
</dbReference>
<sequence>MIGECAVFENYPVLHSLRHIRAHPQLLLLTLMIFLQGSAYGSTLPYLSITAIRELGMSDQAYSVLVFVTSLAAVTISVSLGILSDLIGDRRRIIMAMALMGVIGYGAIFLFPSIPVFIVATAVVIPFFQSVSSLIFVSVRAETAGLPSRDSAAINATVRAFVSAAWVVMPAAVGFAFASSASMMGAWGIAALCALLISVSAACLPARPARDRVAGTSRTGFFSALRELATPLMLARAVSMALLTGTIRLASTVWPLILIADLGGKTGDVGIVAGLIALFEIPFMLIWAGLLKRLDILAILAIGGLLYAAFMAALTFATSPWQLYALTIPAAAGAAALLSMPLTYFQDLFPGRPGLGTSFNPINSFLGNGLTAVVFALGAHLFGYSGTAWLGVAMAFAGICGLMILEKRRPPAA</sequence>
<feature type="transmembrane region" description="Helical" evidence="9">
    <location>
        <begin position="160"/>
        <end position="178"/>
    </location>
</feature>
<dbReference type="PANTHER" id="PTHR23535:SF2">
    <property type="entry name" value="SUGAR EFFLUX TRANSPORTER A-RELATED"/>
    <property type="match status" value="1"/>
</dbReference>
<proteinExistence type="inferred from homology"/>
<dbReference type="AlphaFoldDB" id="A0AAJ2B9Z2"/>
<evidence type="ECO:0000259" key="10">
    <source>
        <dbReference type="PROSITE" id="PS50850"/>
    </source>
</evidence>
<keyword evidence="6 9" id="KW-0812">Transmembrane</keyword>
<feature type="transmembrane region" description="Helical" evidence="9">
    <location>
        <begin position="233"/>
        <end position="257"/>
    </location>
</feature>
<evidence type="ECO:0000256" key="7">
    <source>
        <dbReference type="ARBA" id="ARBA00022989"/>
    </source>
</evidence>